<reference evidence="2" key="1">
    <citation type="submission" date="2020-07" db="EMBL/GenBank/DDBJ databases">
        <title>Multicomponent nature underlies the extraordinary mechanical properties of spider dragline silk.</title>
        <authorList>
            <person name="Kono N."/>
            <person name="Nakamura H."/>
            <person name="Mori M."/>
            <person name="Yoshida Y."/>
            <person name="Ohtoshi R."/>
            <person name="Malay A.D."/>
            <person name="Moran D.A.P."/>
            <person name="Tomita M."/>
            <person name="Numata K."/>
            <person name="Arakawa K."/>
        </authorList>
    </citation>
    <scope>NUCLEOTIDE SEQUENCE</scope>
</reference>
<dbReference type="AlphaFoldDB" id="A0A8X6M357"/>
<keyword evidence="1" id="KW-0812">Transmembrane</keyword>
<evidence type="ECO:0000313" key="2">
    <source>
        <dbReference type="EMBL" id="GFR30312.1"/>
    </source>
</evidence>
<evidence type="ECO:0000313" key="3">
    <source>
        <dbReference type="Proteomes" id="UP000887116"/>
    </source>
</evidence>
<organism evidence="2 3">
    <name type="scientific">Trichonephila clavata</name>
    <name type="common">Joro spider</name>
    <name type="synonym">Nephila clavata</name>
    <dbReference type="NCBI Taxonomy" id="2740835"/>
    <lineage>
        <taxon>Eukaryota</taxon>
        <taxon>Metazoa</taxon>
        <taxon>Ecdysozoa</taxon>
        <taxon>Arthropoda</taxon>
        <taxon>Chelicerata</taxon>
        <taxon>Arachnida</taxon>
        <taxon>Araneae</taxon>
        <taxon>Araneomorphae</taxon>
        <taxon>Entelegynae</taxon>
        <taxon>Araneoidea</taxon>
        <taxon>Nephilidae</taxon>
        <taxon>Trichonephila</taxon>
    </lineage>
</organism>
<keyword evidence="3" id="KW-1185">Reference proteome</keyword>
<dbReference type="Proteomes" id="UP000887116">
    <property type="component" value="Unassembled WGS sequence"/>
</dbReference>
<protein>
    <submittedName>
        <fullName evidence="2">Uncharacterized protein</fullName>
    </submittedName>
</protein>
<dbReference type="OrthoDB" id="10437982at2759"/>
<gene>
    <name evidence="2" type="ORF">TNCT_193371</name>
</gene>
<evidence type="ECO:0000256" key="1">
    <source>
        <dbReference type="SAM" id="Phobius"/>
    </source>
</evidence>
<accession>A0A8X6M357</accession>
<proteinExistence type="predicted"/>
<keyword evidence="1" id="KW-0472">Membrane</keyword>
<feature type="transmembrane region" description="Helical" evidence="1">
    <location>
        <begin position="12"/>
        <end position="29"/>
    </location>
</feature>
<keyword evidence="1" id="KW-1133">Transmembrane helix</keyword>
<sequence>MRSSSKVFESSFSLFYGSVLLNLKMAVLWKERFQSVWTHSVWSTPAEPYDGKEPQELMKMAAFSDGSCC</sequence>
<name>A0A8X6M357_TRICU</name>
<comment type="caution">
    <text evidence="2">The sequence shown here is derived from an EMBL/GenBank/DDBJ whole genome shotgun (WGS) entry which is preliminary data.</text>
</comment>
<dbReference type="EMBL" id="BMAO01019400">
    <property type="protein sequence ID" value="GFR30312.1"/>
    <property type="molecule type" value="Genomic_DNA"/>
</dbReference>